<dbReference type="GO" id="GO:0045259">
    <property type="term" value="C:proton-transporting ATP synthase complex"/>
    <property type="evidence" value="ECO:0007669"/>
    <property type="project" value="UniProtKB-KW"/>
</dbReference>
<dbReference type="AlphaFoldDB" id="A0A1F5JZ04"/>
<dbReference type="Gene3D" id="3.40.1380.10">
    <property type="match status" value="1"/>
</dbReference>
<keyword evidence="7" id="KW-0472">Membrane</keyword>
<accession>A0A1F5JZ04</accession>
<protein>
    <recommendedName>
        <fullName evidence="12">ATP synthase F1 subunit gamma</fullName>
    </recommendedName>
</protein>
<reference evidence="10 11" key="1">
    <citation type="journal article" date="2016" name="Nat. Commun.">
        <title>Thousands of microbial genomes shed light on interconnected biogeochemical processes in an aquifer system.</title>
        <authorList>
            <person name="Anantharaman K."/>
            <person name="Brown C.T."/>
            <person name="Hug L.A."/>
            <person name="Sharon I."/>
            <person name="Castelle C.J."/>
            <person name="Probst A.J."/>
            <person name="Thomas B.C."/>
            <person name="Singh A."/>
            <person name="Wilkins M.J."/>
            <person name="Karaoz U."/>
            <person name="Brodie E.L."/>
            <person name="Williams K.H."/>
            <person name="Hubbard S.S."/>
            <person name="Banfield J.F."/>
        </authorList>
    </citation>
    <scope>NUCLEOTIDE SEQUENCE [LARGE SCALE GENOMIC DNA]</scope>
</reference>
<keyword evidence="9" id="KW-0066">ATP synthesis</keyword>
<evidence type="ECO:0000256" key="3">
    <source>
        <dbReference type="ARBA" id="ARBA00007681"/>
    </source>
</evidence>
<evidence type="ECO:0000256" key="5">
    <source>
        <dbReference type="ARBA" id="ARBA00022781"/>
    </source>
</evidence>
<evidence type="ECO:0000256" key="7">
    <source>
        <dbReference type="ARBA" id="ARBA00023136"/>
    </source>
</evidence>
<gene>
    <name evidence="10" type="ORF">A3D83_04710</name>
</gene>
<dbReference type="Pfam" id="PF00231">
    <property type="entry name" value="ATP-synt"/>
    <property type="match status" value="1"/>
</dbReference>
<evidence type="ECO:0000313" key="11">
    <source>
        <dbReference type="Proteomes" id="UP000177258"/>
    </source>
</evidence>
<dbReference type="InterPro" id="IPR035968">
    <property type="entry name" value="ATP_synth_F1_ATPase_gsu"/>
</dbReference>
<evidence type="ECO:0000256" key="1">
    <source>
        <dbReference type="ARBA" id="ARBA00003456"/>
    </source>
</evidence>
<comment type="caution">
    <text evidence="10">The sequence shown here is derived from an EMBL/GenBank/DDBJ whole genome shotgun (WGS) entry which is preliminary data.</text>
</comment>
<organism evidence="10 11">
    <name type="scientific">Candidatus Daviesbacteria bacterium RIFCSPHIGHO2_02_FULL_41_10</name>
    <dbReference type="NCBI Taxonomy" id="1797774"/>
    <lineage>
        <taxon>Bacteria</taxon>
        <taxon>Candidatus Daviesiibacteriota</taxon>
    </lineage>
</organism>
<keyword evidence="4" id="KW-0813">Transport</keyword>
<sequence>MNLKQIDENLEEGESLKAITQAYSEIANLKIKRIRAEVERNRVFFQEIKNIYALVKDLSVKKKINMAPKPKKTVSIILTSNYRFYGSINSDLIKYFVSSTQKLDTDRIMVNKAAFDYFKAQPIFKNYQEVILKGDQPDTEELLSLVNLVKNYKQVLVFYSSMKSLLNQTPTVVDITATSPVIPTKVGIHTNNENFKFIFEPELSKILEFFDSQIITLLLEGTFLESELSRTASRFISMDQAETSANKFIKEYQTLRAYVKRNMDNNAILENFASMMAVRHE</sequence>
<evidence type="ECO:0000256" key="4">
    <source>
        <dbReference type="ARBA" id="ARBA00022448"/>
    </source>
</evidence>
<comment type="subcellular location">
    <subcellularLocation>
        <location evidence="2">Membrane</location>
        <topology evidence="2">Peripheral membrane protein</topology>
    </subcellularLocation>
</comment>
<evidence type="ECO:0000256" key="8">
    <source>
        <dbReference type="ARBA" id="ARBA00023196"/>
    </source>
</evidence>
<keyword evidence="6" id="KW-0406">Ion transport</keyword>
<name>A0A1F5JZ04_9BACT</name>
<comment type="function">
    <text evidence="1">Produces ATP from ADP in the presence of a proton gradient across the membrane. The gamma chain is believed to be important in regulating ATPase activity and the flow of protons through the CF(0) complex.</text>
</comment>
<proteinExistence type="inferred from homology"/>
<dbReference type="SUPFAM" id="SSF52943">
    <property type="entry name" value="ATP synthase (F1-ATPase), gamma subunit"/>
    <property type="match status" value="1"/>
</dbReference>
<evidence type="ECO:0000313" key="10">
    <source>
        <dbReference type="EMBL" id="OGE33907.1"/>
    </source>
</evidence>
<dbReference type="InterPro" id="IPR000131">
    <property type="entry name" value="ATP_synth_F1_gsu"/>
</dbReference>
<dbReference type="GO" id="GO:0046933">
    <property type="term" value="F:proton-transporting ATP synthase activity, rotational mechanism"/>
    <property type="evidence" value="ECO:0007669"/>
    <property type="project" value="InterPro"/>
</dbReference>
<comment type="similarity">
    <text evidence="3">Belongs to the ATPase gamma chain family.</text>
</comment>
<evidence type="ECO:0000256" key="6">
    <source>
        <dbReference type="ARBA" id="ARBA00023065"/>
    </source>
</evidence>
<evidence type="ECO:0000256" key="9">
    <source>
        <dbReference type="ARBA" id="ARBA00023310"/>
    </source>
</evidence>
<dbReference type="Proteomes" id="UP000177258">
    <property type="component" value="Unassembled WGS sequence"/>
</dbReference>
<keyword evidence="8" id="KW-0139">CF(1)</keyword>
<evidence type="ECO:0008006" key="12">
    <source>
        <dbReference type="Google" id="ProtNLM"/>
    </source>
</evidence>
<keyword evidence="5" id="KW-0375">Hydrogen ion transport</keyword>
<dbReference type="EMBL" id="MFDB01000003">
    <property type="protein sequence ID" value="OGE33907.1"/>
    <property type="molecule type" value="Genomic_DNA"/>
</dbReference>
<evidence type="ECO:0000256" key="2">
    <source>
        <dbReference type="ARBA" id="ARBA00004170"/>
    </source>
</evidence>